<dbReference type="HAMAP" id="MF_00651">
    <property type="entry name" value="Nuclease_YqgF"/>
    <property type="match status" value="1"/>
</dbReference>
<feature type="domain" description="YqgF/RNase H-like" evidence="5">
    <location>
        <begin position="4"/>
        <end position="102"/>
    </location>
</feature>
<sequence>MRLGRRLGVDVGAVRVGVAQCDPEGLIATPVATVKAGENSIKELSRLVTDSEVIEVIIGLPTSLSGNEGEAAEKARDFAAKLRSEIAIPIRLVDERLSTVVATHAMRASGVNAKKGRVNIDQVAAVVILQSALDAERVSGRPPGEVV</sequence>
<evidence type="ECO:0000256" key="1">
    <source>
        <dbReference type="ARBA" id="ARBA00022490"/>
    </source>
</evidence>
<evidence type="ECO:0000256" key="3">
    <source>
        <dbReference type="ARBA" id="ARBA00022722"/>
    </source>
</evidence>
<dbReference type="GO" id="GO:0005829">
    <property type="term" value="C:cytosol"/>
    <property type="evidence" value="ECO:0007669"/>
    <property type="project" value="TreeGrafter"/>
</dbReference>
<organism evidence="6">
    <name type="scientific">mine drainage metagenome</name>
    <dbReference type="NCBI Taxonomy" id="410659"/>
    <lineage>
        <taxon>unclassified sequences</taxon>
        <taxon>metagenomes</taxon>
        <taxon>ecological metagenomes</taxon>
    </lineage>
</organism>
<keyword evidence="3" id="KW-0540">Nuclease</keyword>
<dbReference type="Pfam" id="PF03652">
    <property type="entry name" value="RuvX"/>
    <property type="match status" value="1"/>
</dbReference>
<evidence type="ECO:0000259" key="5">
    <source>
        <dbReference type="SMART" id="SM00732"/>
    </source>
</evidence>
<dbReference type="InterPro" id="IPR012337">
    <property type="entry name" value="RNaseH-like_sf"/>
</dbReference>
<dbReference type="SMART" id="SM00732">
    <property type="entry name" value="YqgFc"/>
    <property type="match status" value="1"/>
</dbReference>
<reference evidence="6" key="1">
    <citation type="submission" date="2016-10" db="EMBL/GenBank/DDBJ databases">
        <title>Sequence of Gallionella enrichment culture.</title>
        <authorList>
            <person name="Poehlein A."/>
            <person name="Muehling M."/>
            <person name="Daniel R."/>
        </authorList>
    </citation>
    <scope>NUCLEOTIDE SEQUENCE</scope>
</reference>
<name>A0A1J5PYQ9_9ZZZZ</name>
<dbReference type="GO" id="GO:0004518">
    <property type="term" value="F:nuclease activity"/>
    <property type="evidence" value="ECO:0007669"/>
    <property type="project" value="UniProtKB-KW"/>
</dbReference>
<evidence type="ECO:0000313" key="6">
    <source>
        <dbReference type="EMBL" id="OIQ76625.1"/>
    </source>
</evidence>
<dbReference type="InterPro" id="IPR005227">
    <property type="entry name" value="YqgF"/>
</dbReference>
<proteinExistence type="inferred from homology"/>
<dbReference type="GO" id="GO:0000967">
    <property type="term" value="P:rRNA 5'-end processing"/>
    <property type="evidence" value="ECO:0007669"/>
    <property type="project" value="TreeGrafter"/>
</dbReference>
<keyword evidence="1" id="KW-0963">Cytoplasm</keyword>
<evidence type="ECO:0000256" key="4">
    <source>
        <dbReference type="ARBA" id="ARBA00022801"/>
    </source>
</evidence>
<dbReference type="CDD" id="cd16964">
    <property type="entry name" value="YqgF"/>
    <property type="match status" value="1"/>
</dbReference>
<dbReference type="SUPFAM" id="SSF53098">
    <property type="entry name" value="Ribonuclease H-like"/>
    <property type="match status" value="1"/>
</dbReference>
<dbReference type="InterPro" id="IPR037027">
    <property type="entry name" value="YqgF/RNaseH-like_dom_sf"/>
</dbReference>
<accession>A0A1J5PYQ9</accession>
<dbReference type="Gene3D" id="3.30.420.140">
    <property type="entry name" value="YqgF/RNase H-like domain"/>
    <property type="match status" value="1"/>
</dbReference>
<dbReference type="EMBL" id="MLJW01001817">
    <property type="protein sequence ID" value="OIQ76625.1"/>
    <property type="molecule type" value="Genomic_DNA"/>
</dbReference>
<keyword evidence="2" id="KW-0690">Ribosome biogenesis</keyword>
<gene>
    <name evidence="6" type="primary">yrrK_4</name>
    <name evidence="6" type="ORF">GALL_416920</name>
</gene>
<comment type="caution">
    <text evidence="6">The sequence shown here is derived from an EMBL/GenBank/DDBJ whole genome shotgun (WGS) entry which is preliminary data.</text>
</comment>
<dbReference type="InterPro" id="IPR006641">
    <property type="entry name" value="YqgF/RNaseH-like_dom"/>
</dbReference>
<dbReference type="EC" id="3.1.-.-" evidence="6"/>
<dbReference type="AlphaFoldDB" id="A0A1J5PYQ9"/>
<protein>
    <submittedName>
        <fullName evidence="6">Putative holliday junction resolvase</fullName>
        <ecNumber evidence="6">3.1.-.-</ecNumber>
    </submittedName>
</protein>
<dbReference type="PANTHER" id="PTHR33317:SF4">
    <property type="entry name" value="POLYNUCLEOTIDYL TRANSFERASE, RIBONUCLEASE H-LIKE SUPERFAMILY PROTEIN"/>
    <property type="match status" value="1"/>
</dbReference>
<dbReference type="GO" id="GO:0016787">
    <property type="term" value="F:hydrolase activity"/>
    <property type="evidence" value="ECO:0007669"/>
    <property type="project" value="UniProtKB-KW"/>
</dbReference>
<keyword evidence="4 6" id="KW-0378">Hydrolase</keyword>
<evidence type="ECO:0000256" key="2">
    <source>
        <dbReference type="ARBA" id="ARBA00022517"/>
    </source>
</evidence>
<dbReference type="NCBIfam" id="TIGR00250">
    <property type="entry name" value="RNAse_H_YqgF"/>
    <property type="match status" value="1"/>
</dbReference>
<dbReference type="PANTHER" id="PTHR33317">
    <property type="entry name" value="POLYNUCLEOTIDYL TRANSFERASE, RIBONUCLEASE H-LIKE SUPERFAMILY PROTEIN"/>
    <property type="match status" value="1"/>
</dbReference>